<reference evidence="1" key="1">
    <citation type="journal article" date="2019" name="Environ. Microbiol.">
        <title>Fungal ecological strategies reflected in gene transcription - a case study of two litter decomposers.</title>
        <authorList>
            <person name="Barbi F."/>
            <person name="Kohler A."/>
            <person name="Barry K."/>
            <person name="Baskaran P."/>
            <person name="Daum C."/>
            <person name="Fauchery L."/>
            <person name="Ihrmark K."/>
            <person name="Kuo A."/>
            <person name="LaButti K."/>
            <person name="Lipzen A."/>
            <person name="Morin E."/>
            <person name="Grigoriev I.V."/>
            <person name="Henrissat B."/>
            <person name="Lindahl B."/>
            <person name="Martin F."/>
        </authorList>
    </citation>
    <scope>NUCLEOTIDE SEQUENCE</scope>
    <source>
        <strain evidence="1">JB14</strain>
    </source>
</reference>
<dbReference type="InterPro" id="IPR011009">
    <property type="entry name" value="Kinase-like_dom_sf"/>
</dbReference>
<name>A0A6A4GM36_9AGAR</name>
<organism evidence="1 2">
    <name type="scientific">Gymnopus androsaceus JB14</name>
    <dbReference type="NCBI Taxonomy" id="1447944"/>
    <lineage>
        <taxon>Eukaryota</taxon>
        <taxon>Fungi</taxon>
        <taxon>Dikarya</taxon>
        <taxon>Basidiomycota</taxon>
        <taxon>Agaricomycotina</taxon>
        <taxon>Agaricomycetes</taxon>
        <taxon>Agaricomycetidae</taxon>
        <taxon>Agaricales</taxon>
        <taxon>Marasmiineae</taxon>
        <taxon>Omphalotaceae</taxon>
        <taxon>Gymnopus</taxon>
    </lineage>
</organism>
<dbReference type="Gene3D" id="1.10.510.10">
    <property type="entry name" value="Transferase(Phosphotransferase) domain 1"/>
    <property type="match status" value="1"/>
</dbReference>
<evidence type="ECO:0008006" key="3">
    <source>
        <dbReference type="Google" id="ProtNLM"/>
    </source>
</evidence>
<evidence type="ECO:0000313" key="2">
    <source>
        <dbReference type="Proteomes" id="UP000799118"/>
    </source>
</evidence>
<dbReference type="OrthoDB" id="5979581at2759"/>
<sequence>MKWMLKMDPAARPTAEQVLQHPWLEQSDRHVERKEATEERYEGEKPGFSLISRNTMASRASKENIPDRLESLIDKDEECATLSVSNEP</sequence>
<dbReference type="Proteomes" id="UP000799118">
    <property type="component" value="Unassembled WGS sequence"/>
</dbReference>
<accession>A0A6A4GM36</accession>
<dbReference type="SUPFAM" id="SSF56112">
    <property type="entry name" value="Protein kinase-like (PK-like)"/>
    <property type="match status" value="1"/>
</dbReference>
<proteinExistence type="predicted"/>
<evidence type="ECO:0000313" key="1">
    <source>
        <dbReference type="EMBL" id="KAE9386809.1"/>
    </source>
</evidence>
<gene>
    <name evidence="1" type="ORF">BT96DRAFT_507654</name>
</gene>
<dbReference type="AlphaFoldDB" id="A0A6A4GM36"/>
<dbReference type="EMBL" id="ML769846">
    <property type="protein sequence ID" value="KAE9386809.1"/>
    <property type="molecule type" value="Genomic_DNA"/>
</dbReference>
<protein>
    <recommendedName>
        <fullName evidence="3">Protein kinase domain-containing protein</fullName>
    </recommendedName>
</protein>
<keyword evidence="2" id="KW-1185">Reference proteome</keyword>